<reference evidence="1 2" key="1">
    <citation type="submission" date="2016-03" db="EMBL/GenBank/DDBJ databases">
        <title>EvidentialGene: Evidence-directed Construction of Genes on Genomes.</title>
        <authorList>
            <person name="Gilbert D.G."/>
            <person name="Choi J.-H."/>
            <person name="Mockaitis K."/>
            <person name="Colbourne J."/>
            <person name="Pfrender M."/>
        </authorList>
    </citation>
    <scope>NUCLEOTIDE SEQUENCE [LARGE SCALE GENOMIC DNA]</scope>
    <source>
        <strain evidence="1 2">Xinb3</strain>
        <tissue evidence="1">Complete organism</tissue>
    </source>
</reference>
<dbReference type="Proteomes" id="UP000076858">
    <property type="component" value="Unassembled WGS sequence"/>
</dbReference>
<sequence length="505" mass="57889">MLRLKMLIHKSYSKQNQTPAKQSQILYRIELALTGEAQLPNDLRQSNFCANAFAKFVGACTERHLFTSYYKKRNYDYEVEMPVDFDHIYSGCYKLKIKCCANRRSCDESSCGNKAGIYEYHLGQLETHLQNVNVTRMNIRMRLAQMERGAEVEFNVNYFEDSRKILEFKEFDVEIRDYYTNYTVAKVTTTSKVVRFPNCSDINVTCSHPIKIKKCLCLPVGNYTMAINVADSRCNFPTQVCATYQHPCKRITNRPVLIDLSHAGGLNAMPPDYIPVSPFSGISGFLVLLLALLSIISLVALFFFKRNWLSSRRHDQYAHYVQNGPEEMVPFPLAGRRVRVILVYDMTDDLMKEKACSLRKQFIASGISTVYDAGDPEQEEDVVIRGEIHWFNGYLNDPEVKVVVIQSKGVIDCQKELNRNKADGIAAEDIQGLSSLLFVLSQLIAIAASSINENYVYGRIFITTYENFDSSTTINPLTPYRCYKLPEHYHMLISQLVIHTQIERR</sequence>
<protein>
    <submittedName>
        <fullName evidence="1">Uncharacterized protein</fullName>
    </submittedName>
</protein>
<dbReference type="Gene3D" id="3.40.50.11530">
    <property type="match status" value="1"/>
</dbReference>
<dbReference type="OrthoDB" id="6357052at2759"/>
<keyword evidence="2" id="KW-1185">Reference proteome</keyword>
<name>A0A0P5BKG5_9CRUS</name>
<gene>
    <name evidence="1" type="ORF">APZ42_013460</name>
</gene>
<evidence type="ECO:0000313" key="2">
    <source>
        <dbReference type="Proteomes" id="UP000076858"/>
    </source>
</evidence>
<dbReference type="AlphaFoldDB" id="A0A0P5BKG5"/>
<proteinExistence type="predicted"/>
<accession>A0A0P5BKG5</accession>
<dbReference type="EMBL" id="LRGB01000261">
    <property type="protein sequence ID" value="KZS19966.1"/>
    <property type="molecule type" value="Genomic_DNA"/>
</dbReference>
<comment type="caution">
    <text evidence="1">The sequence shown here is derived from an EMBL/GenBank/DDBJ whole genome shotgun (WGS) entry which is preliminary data.</text>
</comment>
<organism evidence="1 2">
    <name type="scientific">Daphnia magna</name>
    <dbReference type="NCBI Taxonomy" id="35525"/>
    <lineage>
        <taxon>Eukaryota</taxon>
        <taxon>Metazoa</taxon>
        <taxon>Ecdysozoa</taxon>
        <taxon>Arthropoda</taxon>
        <taxon>Crustacea</taxon>
        <taxon>Branchiopoda</taxon>
        <taxon>Diplostraca</taxon>
        <taxon>Cladocera</taxon>
        <taxon>Anomopoda</taxon>
        <taxon>Daphniidae</taxon>
        <taxon>Daphnia</taxon>
    </lineage>
</organism>
<evidence type="ECO:0000313" key="1">
    <source>
        <dbReference type="EMBL" id="KZS19966.1"/>
    </source>
</evidence>